<reference evidence="1" key="1">
    <citation type="submission" date="2023-02" db="EMBL/GenBank/DDBJ databases">
        <title>Genome of toxic invasive species Heracleum sosnowskyi carries increased number of genes despite the absence of recent whole-genome duplications.</title>
        <authorList>
            <person name="Schelkunov M."/>
            <person name="Shtratnikova V."/>
            <person name="Makarenko M."/>
            <person name="Klepikova A."/>
            <person name="Omelchenko D."/>
            <person name="Novikova G."/>
            <person name="Obukhova E."/>
            <person name="Bogdanov V."/>
            <person name="Penin A."/>
            <person name="Logacheva M."/>
        </authorList>
    </citation>
    <scope>NUCLEOTIDE SEQUENCE</scope>
    <source>
        <strain evidence="1">Hsosn_3</strain>
        <tissue evidence="1">Leaf</tissue>
    </source>
</reference>
<dbReference type="AlphaFoldDB" id="A0AAD8HTH2"/>
<proteinExistence type="predicted"/>
<dbReference type="GO" id="GO:0032259">
    <property type="term" value="P:methylation"/>
    <property type="evidence" value="ECO:0007669"/>
    <property type="project" value="UniProtKB-KW"/>
</dbReference>
<dbReference type="InterPro" id="IPR018971">
    <property type="entry name" value="DUF1997"/>
</dbReference>
<dbReference type="PANTHER" id="PTHR34131:SF2">
    <property type="entry name" value="FAMILY PROTEIN, PUTATIVE (DUF1997)-RELATED"/>
    <property type="match status" value="1"/>
</dbReference>
<reference evidence="1" key="2">
    <citation type="submission" date="2023-05" db="EMBL/GenBank/DDBJ databases">
        <authorList>
            <person name="Schelkunov M.I."/>
        </authorList>
    </citation>
    <scope>NUCLEOTIDE SEQUENCE</scope>
    <source>
        <strain evidence="1">Hsosn_3</strain>
        <tissue evidence="1">Leaf</tissue>
    </source>
</reference>
<gene>
    <name evidence="1" type="ORF">POM88_028612</name>
</gene>
<evidence type="ECO:0000313" key="1">
    <source>
        <dbReference type="EMBL" id="KAK1372419.1"/>
    </source>
</evidence>
<protein>
    <submittedName>
        <fullName evidence="1">MraW methylase family protein</fullName>
    </submittedName>
</protein>
<dbReference type="Pfam" id="PF09366">
    <property type="entry name" value="DUF1997"/>
    <property type="match status" value="1"/>
</dbReference>
<keyword evidence="1" id="KW-0808">Transferase</keyword>
<dbReference type="GO" id="GO:0008168">
    <property type="term" value="F:methyltransferase activity"/>
    <property type="evidence" value="ECO:0007669"/>
    <property type="project" value="UniProtKB-KW"/>
</dbReference>
<sequence>MRVSSVATSTCSVLGSCSTCRRSIGGVVKLYKAQLSSDAVKRANLSSRKRERIKLPNYDDISGTKDMFHVREFLRHPSGIQSILNTSALQTYYSIDSNTYRCILPRLQLFNFQVSPELDLQVTPTTKYCLVEMLSCKFEGSEIVERQNEHFSASMTNTITWDTRDFDSYLNVDVRLNLSLEIYTKPFSLLPVSAVETPGNLRALISCRMMQALVDRLVPLLLQQLLQDYDKWVKQQCRNLPEDRVPN</sequence>
<dbReference type="Proteomes" id="UP001237642">
    <property type="component" value="Unassembled WGS sequence"/>
</dbReference>
<keyword evidence="1" id="KW-0489">Methyltransferase</keyword>
<dbReference type="PANTHER" id="PTHR34131">
    <property type="entry name" value="(RAP ANNOTATION RELEASE2) GALACTOSE-BINDING LIKE DOMAIN CONTAINING PROTEIN"/>
    <property type="match status" value="1"/>
</dbReference>
<dbReference type="EMBL" id="JAUIZM010000007">
    <property type="protein sequence ID" value="KAK1372419.1"/>
    <property type="molecule type" value="Genomic_DNA"/>
</dbReference>
<organism evidence="1 2">
    <name type="scientific">Heracleum sosnowskyi</name>
    <dbReference type="NCBI Taxonomy" id="360622"/>
    <lineage>
        <taxon>Eukaryota</taxon>
        <taxon>Viridiplantae</taxon>
        <taxon>Streptophyta</taxon>
        <taxon>Embryophyta</taxon>
        <taxon>Tracheophyta</taxon>
        <taxon>Spermatophyta</taxon>
        <taxon>Magnoliopsida</taxon>
        <taxon>eudicotyledons</taxon>
        <taxon>Gunneridae</taxon>
        <taxon>Pentapetalae</taxon>
        <taxon>asterids</taxon>
        <taxon>campanulids</taxon>
        <taxon>Apiales</taxon>
        <taxon>Apiaceae</taxon>
        <taxon>Apioideae</taxon>
        <taxon>apioid superclade</taxon>
        <taxon>Tordylieae</taxon>
        <taxon>Tordyliinae</taxon>
        <taxon>Heracleum</taxon>
    </lineage>
</organism>
<dbReference type="PROSITE" id="PS51257">
    <property type="entry name" value="PROKAR_LIPOPROTEIN"/>
    <property type="match status" value="1"/>
</dbReference>
<keyword evidence="2" id="KW-1185">Reference proteome</keyword>
<evidence type="ECO:0000313" key="2">
    <source>
        <dbReference type="Proteomes" id="UP001237642"/>
    </source>
</evidence>
<accession>A0AAD8HTH2</accession>
<comment type="caution">
    <text evidence="1">The sequence shown here is derived from an EMBL/GenBank/DDBJ whole genome shotgun (WGS) entry which is preliminary data.</text>
</comment>
<name>A0AAD8HTH2_9APIA</name>